<name>A0A328A6C4_9STAP</name>
<dbReference type="InterPro" id="IPR029045">
    <property type="entry name" value="ClpP/crotonase-like_dom_sf"/>
</dbReference>
<dbReference type="OrthoDB" id="9764363at2"/>
<evidence type="ECO:0000259" key="6">
    <source>
        <dbReference type="Pfam" id="PF01343"/>
    </source>
</evidence>
<dbReference type="CDD" id="cd07023">
    <property type="entry name" value="S49_Sppa_N_C"/>
    <property type="match status" value="1"/>
</dbReference>
<dbReference type="PANTHER" id="PTHR42987">
    <property type="entry name" value="PEPTIDASE S49"/>
    <property type="match status" value="1"/>
</dbReference>
<dbReference type="Gene3D" id="3.90.226.10">
    <property type="entry name" value="2-enoyl-CoA Hydratase, Chain A, domain 1"/>
    <property type="match status" value="2"/>
</dbReference>
<evidence type="ECO:0000256" key="3">
    <source>
        <dbReference type="ARBA" id="ARBA00022801"/>
    </source>
</evidence>
<comment type="caution">
    <text evidence="7">The sequence shown here is derived from an EMBL/GenBank/DDBJ whole genome shotgun (WGS) entry which is preliminary data.</text>
</comment>
<evidence type="ECO:0000256" key="2">
    <source>
        <dbReference type="ARBA" id="ARBA00022670"/>
    </source>
</evidence>
<proteinExistence type="inferred from homology"/>
<keyword evidence="5" id="KW-0175">Coiled coil</keyword>
<dbReference type="AlphaFoldDB" id="A0A328A6C4"/>
<keyword evidence="3" id="KW-0378">Hydrolase</keyword>
<feature type="coiled-coil region" evidence="5">
    <location>
        <begin position="262"/>
        <end position="292"/>
    </location>
</feature>
<sequence length="337" mass="37129">MMSKRVIAMIIAAVLFILGTSVSFFTSAVTTNFSKSFEEATNMKNDELSTTVLEGTDGSNQIARVEVDGVIQDTGVPGLFDEAGYNHTKTLQTLEQIKDDDNIKGLMLVVNSPGGGVYESAEIHDAIKAIKKSGKKVYVTMKNMAASGGYYISAPADKIYASSETITGSLGVIMQSMNYKELADKYGVKFNTIKSGPHKDIMSPTKEMDEEERKILQSFVDESYNAFVKVISEGRHIDTAQVKKIADGRIYSGLQAKKLNLIDEIGMEKDALKAMKEDLKAKNAEVIEFNADDSFFGKDFFAANTFVKQLMGQSDVDRVQQILSKRQGLEPMYLYGE</sequence>
<dbReference type="Proteomes" id="UP000249579">
    <property type="component" value="Unassembled WGS sequence"/>
</dbReference>
<evidence type="ECO:0000313" key="7">
    <source>
        <dbReference type="EMBL" id="RAK50093.1"/>
    </source>
</evidence>
<dbReference type="NCBIfam" id="TIGR00706">
    <property type="entry name" value="SppA_dom"/>
    <property type="match status" value="1"/>
</dbReference>
<evidence type="ECO:0000256" key="4">
    <source>
        <dbReference type="ARBA" id="ARBA00022825"/>
    </source>
</evidence>
<keyword evidence="2" id="KW-0645">Protease</keyword>
<dbReference type="GO" id="GO:0006508">
    <property type="term" value="P:proteolysis"/>
    <property type="evidence" value="ECO:0007669"/>
    <property type="project" value="UniProtKB-KW"/>
</dbReference>
<keyword evidence="4" id="KW-0720">Serine protease</keyword>
<evidence type="ECO:0000313" key="8">
    <source>
        <dbReference type="Proteomes" id="UP000249579"/>
    </source>
</evidence>
<dbReference type="EMBL" id="PZJG01000001">
    <property type="protein sequence ID" value="RAK50093.1"/>
    <property type="molecule type" value="Genomic_DNA"/>
</dbReference>
<feature type="domain" description="Peptidase S49" evidence="6">
    <location>
        <begin position="130"/>
        <end position="280"/>
    </location>
</feature>
<comment type="similarity">
    <text evidence="1">Belongs to the peptidase S49 family.</text>
</comment>
<dbReference type="PANTHER" id="PTHR42987:SF7">
    <property type="entry name" value="SIGNAL PEPTIDE PEPTIDASE SPPA-RELATED"/>
    <property type="match status" value="1"/>
</dbReference>
<organism evidence="7 8">
    <name type="scientific">Macrococcoides bohemicum</name>
    <dbReference type="NCBI Taxonomy" id="1903056"/>
    <lineage>
        <taxon>Bacteria</taxon>
        <taxon>Bacillati</taxon>
        <taxon>Bacillota</taxon>
        <taxon>Bacilli</taxon>
        <taxon>Bacillales</taxon>
        <taxon>Staphylococcaceae</taxon>
        <taxon>Macrococcoides</taxon>
    </lineage>
</organism>
<dbReference type="InterPro" id="IPR047272">
    <property type="entry name" value="S49_SppA_C"/>
</dbReference>
<dbReference type="InterPro" id="IPR002142">
    <property type="entry name" value="Peptidase_S49"/>
</dbReference>
<protein>
    <submittedName>
        <fullName evidence="7">Signal peptide peptidase SppA</fullName>
    </submittedName>
</protein>
<reference evidence="7 8" key="1">
    <citation type="journal article" date="2018" name="Front. Microbiol.">
        <title>Description and Comparative Genomics of Macrococcus caseolyticus subsp. hominis subsp. nov., Macrococcus goetzii sp. nov., Macrococcus epidermidis sp. nov., and Macrococcus bohemicus sp. nov., Novel Macrococci From Human Clinical Material With Virulence Potential and Suspected Uptake of Foreign DNA by Natural Transformation.</title>
        <authorList>
            <person name="Maslanova I."/>
            <person name="Wertheimer Z."/>
            <person name="Sedlacek I."/>
            <person name="Svec P."/>
            <person name="Indrakova A."/>
            <person name="Kovarovic V."/>
            <person name="Schumann P."/>
            <person name="Sproer C."/>
            <person name="Kralova S."/>
            <person name="Sedo O."/>
            <person name="Kristofova L."/>
            <person name="Vrbovska V."/>
            <person name="Fuzik T."/>
            <person name="Petras P."/>
            <person name="Zdrahal Z."/>
            <person name="Ruzickova V."/>
            <person name="Doskar J."/>
            <person name="Pantucek R."/>
        </authorList>
    </citation>
    <scope>NUCLEOTIDE SEQUENCE [LARGE SCALE GENOMIC DNA]</scope>
    <source>
        <strain evidence="7 8">03/115</strain>
    </source>
</reference>
<evidence type="ECO:0000256" key="1">
    <source>
        <dbReference type="ARBA" id="ARBA00008683"/>
    </source>
</evidence>
<dbReference type="Pfam" id="PF01343">
    <property type="entry name" value="Peptidase_S49"/>
    <property type="match status" value="1"/>
</dbReference>
<evidence type="ECO:0000256" key="5">
    <source>
        <dbReference type="SAM" id="Coils"/>
    </source>
</evidence>
<dbReference type="InterPro" id="IPR004635">
    <property type="entry name" value="Pept_S49_SppA"/>
</dbReference>
<gene>
    <name evidence="7" type="primary">sppA</name>
    <name evidence="7" type="ORF">BHX94_01115</name>
</gene>
<dbReference type="SUPFAM" id="SSF52096">
    <property type="entry name" value="ClpP/crotonase"/>
    <property type="match status" value="1"/>
</dbReference>
<accession>A0A328A6C4</accession>
<dbReference type="GO" id="GO:0008236">
    <property type="term" value="F:serine-type peptidase activity"/>
    <property type="evidence" value="ECO:0007669"/>
    <property type="project" value="UniProtKB-KW"/>
</dbReference>